<reference evidence="20 21" key="1">
    <citation type="submission" date="2020-07" db="EMBL/GenBank/DDBJ databases">
        <title>Sequencing the genomes of 1000 actinobacteria strains.</title>
        <authorList>
            <person name="Klenk H.-P."/>
        </authorList>
    </citation>
    <scope>NUCLEOTIDE SEQUENCE [LARGE SCALE GENOMIC DNA]</scope>
    <source>
        <strain evidence="20 21">DSM 44749</strain>
    </source>
</reference>
<keyword evidence="10 16" id="KW-0862">Zinc</keyword>
<evidence type="ECO:0000313" key="21">
    <source>
        <dbReference type="Proteomes" id="UP000549695"/>
    </source>
</evidence>
<evidence type="ECO:0000256" key="15">
    <source>
        <dbReference type="ARBA" id="ARBA00049295"/>
    </source>
</evidence>
<keyword evidence="11 18" id="KW-1133">Transmembrane helix</keyword>
<comment type="cofactor">
    <cofactor evidence="16">
        <name>Zn(2+)</name>
        <dbReference type="ChEBI" id="CHEBI:29105"/>
    </cofactor>
    <text evidence="16">Binds 1 zinc ion per subunit.</text>
</comment>
<dbReference type="EMBL" id="JACCCZ010000001">
    <property type="protein sequence ID" value="NYG02094.1"/>
    <property type="molecule type" value="Genomic_DNA"/>
</dbReference>
<feature type="compositionally biased region" description="Gly residues" evidence="17">
    <location>
        <begin position="387"/>
        <end position="404"/>
    </location>
</feature>
<evidence type="ECO:0000256" key="8">
    <source>
        <dbReference type="ARBA" id="ARBA00022741"/>
    </source>
</evidence>
<keyword evidence="5 16" id="KW-0686">Riboflavin biosynthesis</keyword>
<keyword evidence="8 16" id="KW-0547">Nucleotide-binding</keyword>
<evidence type="ECO:0000256" key="14">
    <source>
        <dbReference type="ARBA" id="ARBA00043932"/>
    </source>
</evidence>
<dbReference type="GO" id="GO:0005886">
    <property type="term" value="C:plasma membrane"/>
    <property type="evidence" value="ECO:0007669"/>
    <property type="project" value="UniProtKB-SubCell"/>
</dbReference>
<feature type="transmembrane region" description="Helical" evidence="18">
    <location>
        <begin position="220"/>
        <end position="240"/>
    </location>
</feature>
<comment type="caution">
    <text evidence="20">The sequence shown here is derived from an EMBL/GenBank/DDBJ whole genome shotgun (WGS) entry which is preliminary data.</text>
</comment>
<feature type="compositionally biased region" description="Basic and acidic residues" evidence="17">
    <location>
        <begin position="310"/>
        <end position="321"/>
    </location>
</feature>
<keyword evidence="6 18" id="KW-0812">Transmembrane</keyword>
<keyword evidence="21" id="KW-1185">Reference proteome</keyword>
<evidence type="ECO:0000256" key="12">
    <source>
        <dbReference type="ARBA" id="ARBA00023134"/>
    </source>
</evidence>
<feature type="binding site" evidence="16">
    <location>
        <begin position="649"/>
        <end position="651"/>
    </location>
    <ligand>
        <name>GTP</name>
        <dbReference type="ChEBI" id="CHEBI:37565"/>
    </ligand>
</feature>
<dbReference type="PANTHER" id="PTHR21327">
    <property type="entry name" value="GTP CYCLOHYDROLASE II-RELATED"/>
    <property type="match status" value="1"/>
</dbReference>
<feature type="binding site" evidence="16">
    <location>
        <position position="626"/>
    </location>
    <ligand>
        <name>GTP</name>
        <dbReference type="ChEBI" id="CHEBI:37565"/>
    </ligand>
</feature>
<dbReference type="SUPFAM" id="SSF142695">
    <property type="entry name" value="RibA-like"/>
    <property type="match status" value="1"/>
</dbReference>
<evidence type="ECO:0000256" key="11">
    <source>
        <dbReference type="ARBA" id="ARBA00022989"/>
    </source>
</evidence>
<evidence type="ECO:0000256" key="7">
    <source>
        <dbReference type="ARBA" id="ARBA00022723"/>
    </source>
</evidence>
<feature type="compositionally biased region" description="Basic and acidic residues" evidence="17">
    <location>
        <begin position="449"/>
        <end position="464"/>
    </location>
</feature>
<evidence type="ECO:0000256" key="4">
    <source>
        <dbReference type="ARBA" id="ARBA00022475"/>
    </source>
</evidence>
<feature type="binding site" evidence="16">
    <location>
        <position position="610"/>
    </location>
    <ligand>
        <name>Zn(2+)</name>
        <dbReference type="ChEBI" id="CHEBI:29105"/>
        <note>catalytic</note>
    </ligand>
</feature>
<keyword evidence="7 16" id="KW-0479">Metal-binding</keyword>
<evidence type="ECO:0000256" key="9">
    <source>
        <dbReference type="ARBA" id="ARBA00022801"/>
    </source>
</evidence>
<feature type="active site" description="Nucleophile" evidence="16">
    <location>
        <position position="686"/>
    </location>
</feature>
<evidence type="ECO:0000313" key="20">
    <source>
        <dbReference type="EMBL" id="NYG02094.1"/>
    </source>
</evidence>
<dbReference type="UniPathway" id="UPA00275">
    <property type="reaction ID" value="UER00400"/>
</dbReference>
<dbReference type="GO" id="GO:0005829">
    <property type="term" value="C:cytosol"/>
    <property type="evidence" value="ECO:0007669"/>
    <property type="project" value="TreeGrafter"/>
</dbReference>
<dbReference type="InterPro" id="IPR000926">
    <property type="entry name" value="RibA"/>
</dbReference>
<dbReference type="NCBIfam" id="NF001591">
    <property type="entry name" value="PRK00393.1"/>
    <property type="match status" value="1"/>
</dbReference>
<dbReference type="GO" id="GO:0003935">
    <property type="term" value="F:GTP cyclohydrolase II activity"/>
    <property type="evidence" value="ECO:0007669"/>
    <property type="project" value="UniProtKB-UniRule"/>
</dbReference>
<protein>
    <recommendedName>
        <fullName evidence="16">GTP cyclohydrolase-2</fullName>
        <ecNumber evidence="16">3.5.4.25</ecNumber>
    </recommendedName>
    <alternativeName>
        <fullName evidence="16">GTP cyclohydrolase II</fullName>
    </alternativeName>
</protein>
<dbReference type="Pfam" id="PF03706">
    <property type="entry name" value="LPG_synthase_TM"/>
    <property type="match status" value="1"/>
</dbReference>
<gene>
    <name evidence="16" type="primary">ribA</name>
    <name evidence="20" type="ORF">HDA37_002379</name>
</gene>
<dbReference type="CDD" id="cd00641">
    <property type="entry name" value="GTP_cyclohydro2"/>
    <property type="match status" value="1"/>
</dbReference>
<feature type="binding site" evidence="16">
    <location>
        <position position="621"/>
    </location>
    <ligand>
        <name>Zn(2+)</name>
        <dbReference type="ChEBI" id="CHEBI:29105"/>
        <note>catalytic</note>
    </ligand>
</feature>
<organism evidence="20 21">
    <name type="scientific">Pseudonocardia alni</name>
    <name type="common">Amycolata alni</name>
    <dbReference type="NCBI Taxonomy" id="33907"/>
    <lineage>
        <taxon>Bacteria</taxon>
        <taxon>Bacillati</taxon>
        <taxon>Actinomycetota</taxon>
        <taxon>Actinomycetes</taxon>
        <taxon>Pseudonocardiales</taxon>
        <taxon>Pseudonocardiaceae</taxon>
        <taxon>Pseudonocardia</taxon>
    </lineage>
</organism>
<dbReference type="FunFam" id="3.40.50.10990:FF:000001">
    <property type="entry name" value="Riboflavin biosynthesis protein RibBA"/>
    <property type="match status" value="1"/>
</dbReference>
<evidence type="ECO:0000256" key="17">
    <source>
        <dbReference type="SAM" id="MobiDB-lite"/>
    </source>
</evidence>
<dbReference type="EC" id="3.5.4.25" evidence="16"/>
<keyword evidence="13 18" id="KW-0472">Membrane</keyword>
<feature type="region of interest" description="Disordered" evidence="17">
    <location>
        <begin position="387"/>
        <end position="417"/>
    </location>
</feature>
<dbReference type="HAMAP" id="MF_00179">
    <property type="entry name" value="RibA"/>
    <property type="match status" value="1"/>
</dbReference>
<feature type="transmembrane region" description="Helical" evidence="18">
    <location>
        <begin position="123"/>
        <end position="140"/>
    </location>
</feature>
<feature type="transmembrane region" description="Helical" evidence="18">
    <location>
        <begin position="37"/>
        <end position="58"/>
    </location>
</feature>
<dbReference type="InterPro" id="IPR022791">
    <property type="entry name" value="L-PG_synthase/AglD"/>
</dbReference>
<feature type="binding site" evidence="16">
    <location>
        <position position="712"/>
    </location>
    <ligand>
        <name>GTP</name>
        <dbReference type="ChEBI" id="CHEBI:37565"/>
    </ligand>
</feature>
<feature type="transmembrane region" description="Helical" evidence="18">
    <location>
        <begin position="146"/>
        <end position="173"/>
    </location>
</feature>
<sequence>MSGRVGPVLRLLAGVGLLAVLVVQVGAGPVLERLRGVGAAAVVAALLLGAVATVLSAWRWRMVARSIGLGLTPGRAVADCYGATFLNSLLPSGVLGDVHRAVSHGRSEGDLGAGVRAVVFERVAGHLVAVVAVALVLALQPDLLRAAAGAVPGGAALPVLAVVAALGGAGWLLRARLGRVWSDARTVLRPRTAAGVVLTSAGALACHLTLFVLAARAAGATAPLTVLLPLLLVALLAMTVPLTVGGWGPREAAAAAGFAAVGLPAAEGLAAAVAYGVLALVGVAPGALVVLRRRRAARATAPSAPGEHPQVAREGDHERVEQAPALLGGGERRPSHHTGGGVGREPGREQVRPLVGDVVGGAVRRPDLVGDGVQQDRGLQLPGVHVGGVGGLAPGDPAGGGPVLGDGEQGHGQRADGGLLDDVAQHVVPAVRVDQDQRGGAGGAQRGGDVGDDRDERRRGDAHGARPRGVLVGAGDRQGWQDAHGVGLRDAGGHRGRHEGVGGQGQVRPVLLEAPDREQGHGGTPLPDVLGGVGREGIHAGEALTAPPDHGGATVHDDRHEFAESRLTTRHGEFRAIAFREYEGGPEHLALVHGDPTDVEAPLVRMHSECLTGDVFGARRCECGAQLSIAIEAVVNAGRGVIVYLRGHEGRGIGLIAKIRTHVLQDEDGLDTIDSALALGLPVDVRDFGAAAVVLRHLGIDRVRLLSNSPAKVEALTGHGIVVTELVPVLEPADEHNVRYLTAKRDRLGHVLPQVDTADGAPRSHTATGY</sequence>
<evidence type="ECO:0000256" key="18">
    <source>
        <dbReference type="SAM" id="Phobius"/>
    </source>
</evidence>
<evidence type="ECO:0000256" key="1">
    <source>
        <dbReference type="ARBA" id="ARBA00004651"/>
    </source>
</evidence>
<feature type="region of interest" description="Disordered" evidence="17">
    <location>
        <begin position="432"/>
        <end position="481"/>
    </location>
</feature>
<dbReference type="GO" id="GO:0005525">
    <property type="term" value="F:GTP binding"/>
    <property type="evidence" value="ECO:0007669"/>
    <property type="project" value="UniProtKB-KW"/>
</dbReference>
<evidence type="ECO:0000256" key="6">
    <source>
        <dbReference type="ARBA" id="ARBA00022692"/>
    </source>
</evidence>
<evidence type="ECO:0000256" key="16">
    <source>
        <dbReference type="HAMAP-Rule" id="MF_00179"/>
    </source>
</evidence>
<evidence type="ECO:0000256" key="10">
    <source>
        <dbReference type="ARBA" id="ARBA00022833"/>
    </source>
</evidence>
<comment type="subcellular location">
    <subcellularLocation>
        <location evidence="1">Cell membrane</location>
        <topology evidence="1">Multi-pass membrane protein</topology>
    </subcellularLocation>
</comment>
<dbReference type="GO" id="GO:0009231">
    <property type="term" value="P:riboflavin biosynthetic process"/>
    <property type="evidence" value="ECO:0007669"/>
    <property type="project" value="UniProtKB-UniRule"/>
</dbReference>
<dbReference type="Pfam" id="PF00925">
    <property type="entry name" value="GTP_cyclohydro2"/>
    <property type="match status" value="1"/>
</dbReference>
<dbReference type="PANTHER" id="PTHR21327:SF18">
    <property type="entry name" value="3,4-DIHYDROXY-2-BUTANONE 4-PHOSPHATE SYNTHASE"/>
    <property type="match status" value="1"/>
</dbReference>
<comment type="similarity">
    <text evidence="3">In the N-terminal section; belongs to the DHBP synthase family.</text>
</comment>
<feature type="binding site" evidence="16">
    <location>
        <position position="707"/>
    </location>
    <ligand>
        <name>GTP</name>
        <dbReference type="ChEBI" id="CHEBI:37565"/>
    </ligand>
</feature>
<feature type="region of interest" description="Disordered" evidence="17">
    <location>
        <begin position="298"/>
        <end position="350"/>
    </location>
</feature>
<proteinExistence type="inferred from homology"/>
<evidence type="ECO:0000256" key="13">
    <source>
        <dbReference type="ARBA" id="ARBA00023136"/>
    </source>
</evidence>
<feature type="active site" description="Proton acceptor" evidence="16">
    <location>
        <position position="684"/>
    </location>
</feature>
<accession>A0A852W5P9</accession>
<evidence type="ECO:0000256" key="5">
    <source>
        <dbReference type="ARBA" id="ARBA00022619"/>
    </source>
</evidence>
<comment type="catalytic activity">
    <reaction evidence="15 16">
        <text>GTP + 4 H2O = 2,5-diamino-6-hydroxy-4-(5-phosphoribosylamino)-pyrimidine + formate + 2 phosphate + 3 H(+)</text>
        <dbReference type="Rhea" id="RHEA:23704"/>
        <dbReference type="ChEBI" id="CHEBI:15377"/>
        <dbReference type="ChEBI" id="CHEBI:15378"/>
        <dbReference type="ChEBI" id="CHEBI:15740"/>
        <dbReference type="ChEBI" id="CHEBI:37565"/>
        <dbReference type="ChEBI" id="CHEBI:43474"/>
        <dbReference type="ChEBI" id="CHEBI:58614"/>
        <dbReference type="EC" id="3.5.4.25"/>
    </reaction>
</comment>
<comment type="similarity">
    <text evidence="16">Belongs to the GTP cyclohydrolase II family.</text>
</comment>
<evidence type="ECO:0000256" key="3">
    <source>
        <dbReference type="ARBA" id="ARBA00005520"/>
    </source>
</evidence>
<dbReference type="InterPro" id="IPR032677">
    <property type="entry name" value="GTP_cyclohydro_II"/>
</dbReference>
<feature type="transmembrane region" description="Helical" evidence="18">
    <location>
        <begin position="272"/>
        <end position="291"/>
    </location>
</feature>
<comment type="pathway">
    <text evidence="2 16">Cofactor biosynthesis; riboflavin biosynthesis; 5-amino-6-(D-ribitylamino)uracil from GTP: step 1/4.</text>
</comment>
<feature type="domain" description="GTP cyclohydrolase II" evidence="19">
    <location>
        <begin position="563"/>
        <end position="728"/>
    </location>
</feature>
<keyword evidence="9 16" id="KW-0378">Hydrolase</keyword>
<dbReference type="Proteomes" id="UP000549695">
    <property type="component" value="Unassembled WGS sequence"/>
</dbReference>
<comment type="function">
    <text evidence="14 16">Catalyzes the conversion of GTP to 2,5-diamino-6-ribosylamino-4(3H)-pyrimidinone 5'-phosphate (DARP), formate and pyrophosphate.</text>
</comment>
<feature type="binding site" evidence="16">
    <location>
        <begin position="605"/>
        <end position="609"/>
    </location>
    <ligand>
        <name>GTP</name>
        <dbReference type="ChEBI" id="CHEBI:37565"/>
    </ligand>
</feature>
<feature type="binding site" evidence="16">
    <location>
        <position position="623"/>
    </location>
    <ligand>
        <name>Zn(2+)</name>
        <dbReference type="ChEBI" id="CHEBI:29105"/>
        <note>catalytic</note>
    </ligand>
</feature>
<keyword evidence="12 16" id="KW-0342">GTP-binding</keyword>
<evidence type="ECO:0000256" key="2">
    <source>
        <dbReference type="ARBA" id="ARBA00004853"/>
    </source>
</evidence>
<feature type="binding site" evidence="16">
    <location>
        <position position="672"/>
    </location>
    <ligand>
        <name>GTP</name>
        <dbReference type="ChEBI" id="CHEBI:37565"/>
    </ligand>
</feature>
<feature type="transmembrane region" description="Helical" evidence="18">
    <location>
        <begin position="193"/>
        <end position="214"/>
    </location>
</feature>
<dbReference type="InterPro" id="IPR036144">
    <property type="entry name" value="RibA-like_sf"/>
</dbReference>
<dbReference type="AlphaFoldDB" id="A0A852W5P9"/>
<name>A0A852W5P9_PSEA5</name>
<keyword evidence="4" id="KW-1003">Cell membrane</keyword>
<dbReference type="Gene3D" id="3.40.50.10990">
    <property type="entry name" value="GTP cyclohydrolase II"/>
    <property type="match status" value="1"/>
</dbReference>
<dbReference type="GO" id="GO:0008270">
    <property type="term" value="F:zinc ion binding"/>
    <property type="evidence" value="ECO:0007669"/>
    <property type="project" value="UniProtKB-UniRule"/>
</dbReference>
<evidence type="ECO:0000259" key="19">
    <source>
        <dbReference type="Pfam" id="PF00925"/>
    </source>
</evidence>
<feature type="compositionally biased region" description="Gly residues" evidence="17">
    <location>
        <begin position="439"/>
        <end position="448"/>
    </location>
</feature>